<evidence type="ECO:0000259" key="1">
    <source>
        <dbReference type="PROSITE" id="PS51677"/>
    </source>
</evidence>
<dbReference type="Gene3D" id="3.20.20.370">
    <property type="entry name" value="Glycoside hydrolase/deacetylase"/>
    <property type="match status" value="1"/>
</dbReference>
<sequence length="285" mass="32528">MFTLKNGDGMVWPDGKRIAVMVTFDFDAELLRKSVIGKQTIGFSDTSRGQYGPDEGLKRCLDMLERQQLKTTFFVPGRIAELYADKVQQIADAGHELAYHGYLHEASVDMPADEERENMAKSEALLEKISGRKVVGYRGPLDLLPNCAMQLMAERGYLYGSTLKDCDWAYVHEDYPLVELPTEPTLDDFSWFYFSYADEATITCSYPVDYVYDIWKDNFDELANEGDKIFVLKLHPQLIGRSSRVRMLERFIAYMKANGAWLASCEDVARYVKDFYAKRAEGGEA</sequence>
<organism evidence="2 3">
    <name type="scientific">Phascolarctobacterium succinatutens</name>
    <dbReference type="NCBI Taxonomy" id="626940"/>
    <lineage>
        <taxon>Bacteria</taxon>
        <taxon>Bacillati</taxon>
        <taxon>Bacillota</taxon>
        <taxon>Negativicutes</taxon>
        <taxon>Acidaminococcales</taxon>
        <taxon>Acidaminococcaceae</taxon>
        <taxon>Phascolarctobacterium</taxon>
    </lineage>
</organism>
<protein>
    <submittedName>
        <fullName evidence="2">Polysaccharide deacetylase</fullName>
    </submittedName>
</protein>
<dbReference type="EMBL" id="MNTG01000004">
    <property type="protein sequence ID" value="OLA38970.1"/>
    <property type="molecule type" value="Genomic_DNA"/>
</dbReference>
<dbReference type="GO" id="GO:0005975">
    <property type="term" value="P:carbohydrate metabolic process"/>
    <property type="evidence" value="ECO:0007669"/>
    <property type="project" value="InterPro"/>
</dbReference>
<dbReference type="AlphaFoldDB" id="A0A1Q6R9H9"/>
<dbReference type="InterPro" id="IPR011330">
    <property type="entry name" value="Glyco_hydro/deAcase_b/a-brl"/>
</dbReference>
<dbReference type="PANTHER" id="PTHR47561:SF1">
    <property type="entry name" value="POLYSACCHARIDE DEACETYLASE FAMILY PROTEIN (AFU_ORTHOLOGUE AFUA_6G05030)"/>
    <property type="match status" value="1"/>
</dbReference>
<name>A0A1Q6R9H9_9FIRM</name>
<dbReference type="PROSITE" id="PS51677">
    <property type="entry name" value="NODB"/>
    <property type="match status" value="1"/>
</dbReference>
<reference evidence="2 3" key="1">
    <citation type="journal article" date="2016" name="Nat. Biotechnol.">
        <title>Measurement of bacterial replication rates in microbial communities.</title>
        <authorList>
            <person name="Brown C.T."/>
            <person name="Olm M.R."/>
            <person name="Thomas B.C."/>
            <person name="Banfield J.F."/>
        </authorList>
    </citation>
    <scope>NUCLEOTIDE SEQUENCE [LARGE SCALE GENOMIC DNA]</scope>
    <source>
        <strain evidence="2">46_33</strain>
    </source>
</reference>
<dbReference type="STRING" id="626940.BHW43_02555"/>
<feature type="domain" description="NodB homology" evidence="1">
    <location>
        <begin position="37"/>
        <end position="263"/>
    </location>
</feature>
<dbReference type="PANTHER" id="PTHR47561">
    <property type="entry name" value="POLYSACCHARIDE DEACETYLASE FAMILY PROTEIN (AFU_ORTHOLOGUE AFUA_6G05030)"/>
    <property type="match status" value="1"/>
</dbReference>
<dbReference type="RefSeq" id="WP_303679392.1">
    <property type="nucleotide sequence ID" value="NZ_MNTG01000004.1"/>
</dbReference>
<dbReference type="Proteomes" id="UP000186777">
    <property type="component" value="Unassembled WGS sequence"/>
</dbReference>
<dbReference type="SUPFAM" id="SSF88713">
    <property type="entry name" value="Glycoside hydrolase/deacetylase"/>
    <property type="match status" value="1"/>
</dbReference>
<proteinExistence type="predicted"/>
<dbReference type="CDD" id="cd10938">
    <property type="entry name" value="CE4_HpPgdA_like"/>
    <property type="match status" value="1"/>
</dbReference>
<dbReference type="InterPro" id="IPR037950">
    <property type="entry name" value="PgdA-like"/>
</dbReference>
<accession>A0A1Q6R9H9</accession>
<dbReference type="InterPro" id="IPR002509">
    <property type="entry name" value="NODB_dom"/>
</dbReference>
<evidence type="ECO:0000313" key="2">
    <source>
        <dbReference type="EMBL" id="OLA38970.1"/>
    </source>
</evidence>
<comment type="caution">
    <text evidence="2">The sequence shown here is derived from an EMBL/GenBank/DDBJ whole genome shotgun (WGS) entry which is preliminary data.</text>
</comment>
<dbReference type="Pfam" id="PF01522">
    <property type="entry name" value="Polysacc_deac_1"/>
    <property type="match status" value="1"/>
</dbReference>
<dbReference type="GO" id="GO:0016810">
    <property type="term" value="F:hydrolase activity, acting on carbon-nitrogen (but not peptide) bonds"/>
    <property type="evidence" value="ECO:0007669"/>
    <property type="project" value="InterPro"/>
</dbReference>
<gene>
    <name evidence="2" type="ORF">BHW43_02555</name>
</gene>
<evidence type="ECO:0000313" key="3">
    <source>
        <dbReference type="Proteomes" id="UP000186777"/>
    </source>
</evidence>